<dbReference type="VEuPathDB" id="AmoebaDB:EHI5A_006720"/>
<sequence length="122" mass="13833">MVIYSVLLNIVSATDLYADITGILEAYVSFKTNRTEKQTTRQYEKSLNPFWCEEFPAVVEDGEEIIFHIKNGKSLKKSVGIASYVFSPMKIGEIKREKIPIKDVGTLTIKITCQNIEQPTNN</sequence>
<comment type="caution">
    <text evidence="2">The sequence shown here is derived from an EMBL/GenBank/DDBJ whole genome shotgun (WGS) entry which is preliminary data.</text>
</comment>
<evidence type="ECO:0000259" key="1">
    <source>
        <dbReference type="PROSITE" id="PS50004"/>
    </source>
</evidence>
<dbReference type="PROSITE" id="PS50004">
    <property type="entry name" value="C2"/>
    <property type="match status" value="1"/>
</dbReference>
<name>A0A5K1V2D5_ENTHI</name>
<dbReference type="VEuPathDB" id="AmoebaDB:EHI7A_012410"/>
<organism evidence="2 3">
    <name type="scientific">Entamoeba histolytica</name>
    <dbReference type="NCBI Taxonomy" id="5759"/>
    <lineage>
        <taxon>Eukaryota</taxon>
        <taxon>Amoebozoa</taxon>
        <taxon>Evosea</taxon>
        <taxon>Archamoebae</taxon>
        <taxon>Mastigamoebida</taxon>
        <taxon>Entamoebidae</taxon>
        <taxon>Entamoeba</taxon>
    </lineage>
</organism>
<dbReference type="VEuPathDB" id="AmoebaDB:KM1_054920"/>
<evidence type="ECO:0000313" key="2">
    <source>
        <dbReference type="EMBL" id="GAT91551.1"/>
    </source>
</evidence>
<protein>
    <submittedName>
        <fullName evidence="2">C2 domain containing protein</fullName>
    </submittedName>
</protein>
<evidence type="ECO:0000313" key="3">
    <source>
        <dbReference type="Proteomes" id="UP000078387"/>
    </source>
</evidence>
<dbReference type="InterPro" id="IPR035892">
    <property type="entry name" value="C2_domain_sf"/>
</dbReference>
<proteinExistence type="predicted"/>
<dbReference type="VEuPathDB" id="AmoebaDB:EHI8A_026300"/>
<dbReference type="SUPFAM" id="SSF49562">
    <property type="entry name" value="C2 domain (Calcium/lipid-binding domain, CaLB)"/>
    <property type="match status" value="1"/>
</dbReference>
<dbReference type="Proteomes" id="UP000078387">
    <property type="component" value="Unassembled WGS sequence"/>
</dbReference>
<dbReference type="VEuPathDB" id="AmoebaDB:EHI_152980"/>
<gene>
    <name evidence="2" type="ORF">CL6EHI_152980</name>
</gene>
<reference evidence="2 3" key="1">
    <citation type="submission" date="2016-05" db="EMBL/GenBank/DDBJ databases">
        <title>First whole genome sequencing of Entamoeba histolytica HM1:IMSS-clone-6.</title>
        <authorList>
            <person name="Mukherjee Avik.K."/>
            <person name="Izumyama S."/>
            <person name="Nakada-Tsukui K."/>
            <person name="Nozaki T."/>
        </authorList>
    </citation>
    <scope>NUCLEOTIDE SEQUENCE [LARGE SCALE GENOMIC DNA]</scope>
    <source>
        <strain evidence="2 3">HM1:IMSS clone 6</strain>
    </source>
</reference>
<dbReference type="InterPro" id="IPR000008">
    <property type="entry name" value="C2_dom"/>
</dbReference>
<dbReference type="EMBL" id="BDEQ01000001">
    <property type="protein sequence ID" value="GAT91551.1"/>
    <property type="molecule type" value="Genomic_DNA"/>
</dbReference>
<dbReference type="Pfam" id="PF00168">
    <property type="entry name" value="C2"/>
    <property type="match status" value="1"/>
</dbReference>
<dbReference type="AlphaFoldDB" id="A0A5K1V2D5"/>
<feature type="domain" description="C2" evidence="1">
    <location>
        <begin position="1"/>
        <end position="105"/>
    </location>
</feature>
<accession>A0A5K1V2D5</accession>
<dbReference type="CDD" id="cd00030">
    <property type="entry name" value="C2"/>
    <property type="match status" value="1"/>
</dbReference>
<dbReference type="Gene3D" id="2.60.40.150">
    <property type="entry name" value="C2 domain"/>
    <property type="match status" value="1"/>
</dbReference>
<dbReference type="OMA" id="FWCEVFQ"/>